<protein>
    <submittedName>
        <fullName evidence="1">Uncharacterized protein</fullName>
    </submittedName>
</protein>
<evidence type="ECO:0000313" key="1">
    <source>
        <dbReference type="EMBL" id="BBZ37937.1"/>
    </source>
</evidence>
<accession>A0A7I7Y8J1</accession>
<keyword evidence="2" id="KW-1185">Reference proteome</keyword>
<evidence type="ECO:0000313" key="2">
    <source>
        <dbReference type="Proteomes" id="UP000467385"/>
    </source>
</evidence>
<sequence>MRSRTISYDIVIASGTKAVVWQRATAPPTVRSVTALGADRREEWRPGNTQRVVRAPEYG</sequence>
<name>A0A7I7Y8J1_9MYCO</name>
<proteinExistence type="predicted"/>
<dbReference type="AlphaFoldDB" id="A0A7I7Y8J1"/>
<gene>
    <name evidence="1" type="ORF">MCNS_10000</name>
</gene>
<dbReference type="EMBL" id="AP022613">
    <property type="protein sequence ID" value="BBZ37937.1"/>
    <property type="molecule type" value="Genomic_DNA"/>
</dbReference>
<dbReference type="Proteomes" id="UP000467385">
    <property type="component" value="Chromosome"/>
</dbReference>
<reference evidence="1 2" key="1">
    <citation type="journal article" date="2019" name="Emerg. Microbes Infect.">
        <title>Comprehensive subspecies identification of 175 nontuberculous mycobacteria species based on 7547 genomic profiles.</title>
        <authorList>
            <person name="Matsumoto Y."/>
            <person name="Kinjo T."/>
            <person name="Motooka D."/>
            <person name="Nabeya D."/>
            <person name="Jung N."/>
            <person name="Uechi K."/>
            <person name="Horii T."/>
            <person name="Iida T."/>
            <person name="Fujita J."/>
            <person name="Nakamura S."/>
        </authorList>
    </citation>
    <scope>NUCLEOTIDE SEQUENCE [LARGE SCALE GENOMIC DNA]</scope>
    <source>
        <strain evidence="1 2">JCM 14738</strain>
    </source>
</reference>
<organism evidence="1 2">
    <name type="scientific">Mycobacterium conspicuum</name>
    <dbReference type="NCBI Taxonomy" id="44010"/>
    <lineage>
        <taxon>Bacteria</taxon>
        <taxon>Bacillati</taxon>
        <taxon>Actinomycetota</taxon>
        <taxon>Actinomycetes</taxon>
        <taxon>Mycobacteriales</taxon>
        <taxon>Mycobacteriaceae</taxon>
        <taxon>Mycobacterium</taxon>
    </lineage>
</organism>